<proteinExistence type="predicted"/>
<reference evidence="4" key="1">
    <citation type="journal article" date="2019" name="Int. J. Syst. Evol. Microbiol.">
        <title>The Global Catalogue of Microorganisms (GCM) 10K type strain sequencing project: providing services to taxonomists for standard genome sequencing and annotation.</title>
        <authorList>
            <consortium name="The Broad Institute Genomics Platform"/>
            <consortium name="The Broad Institute Genome Sequencing Center for Infectious Disease"/>
            <person name="Wu L."/>
            <person name="Ma J."/>
        </authorList>
    </citation>
    <scope>NUCLEOTIDE SEQUENCE [LARGE SCALE GENOMIC DNA]</scope>
    <source>
        <strain evidence="4">S1</strain>
    </source>
</reference>
<dbReference type="Pfam" id="PF13185">
    <property type="entry name" value="GAF_2"/>
    <property type="match status" value="1"/>
</dbReference>
<comment type="caution">
    <text evidence="3">The sequence shown here is derived from an EMBL/GenBank/DDBJ whole genome shotgun (WGS) entry which is preliminary data.</text>
</comment>
<evidence type="ECO:0000256" key="1">
    <source>
        <dbReference type="SAM" id="Phobius"/>
    </source>
</evidence>
<keyword evidence="1" id="KW-0812">Transmembrane</keyword>
<keyword evidence="1" id="KW-0472">Membrane</keyword>
<gene>
    <name evidence="3" type="ORF">ACFQ4Y_06720</name>
</gene>
<dbReference type="InterPro" id="IPR003018">
    <property type="entry name" value="GAF"/>
</dbReference>
<sequence length="266" mass="29746">MERVNRNIYKAVIPSMDMDFVLKIIIDKPWLAYTLLGFATLLGGIILWRAKNGDSVSVFGLNLQSNSRLMELEKKVRSLDEDSKQKTYVIQSISTLAREISLILSQPNQDFGEHRKYVYNYLLSSLMAAMSVNKGNNPKVCIFTDAGDGTLKVHEAAAHSPDGMRKLRLSIADSAAGYTFQTGEPFFSGEIHTPGSRFKIHPKAQNTYHSLICVPISIGDEVLGVLSVTGDEERSYTDDEKMFLLAYANVLSPLLHLELSRNRRVD</sequence>
<feature type="domain" description="GAF" evidence="2">
    <location>
        <begin position="92"/>
        <end position="265"/>
    </location>
</feature>
<name>A0ABW4C937_9BACL</name>
<feature type="transmembrane region" description="Helical" evidence="1">
    <location>
        <begin position="30"/>
        <end position="48"/>
    </location>
</feature>
<keyword evidence="1" id="KW-1133">Transmembrane helix</keyword>
<dbReference type="InterPro" id="IPR029016">
    <property type="entry name" value="GAF-like_dom_sf"/>
</dbReference>
<evidence type="ECO:0000259" key="2">
    <source>
        <dbReference type="SMART" id="SM00065"/>
    </source>
</evidence>
<evidence type="ECO:0000313" key="4">
    <source>
        <dbReference type="Proteomes" id="UP001597282"/>
    </source>
</evidence>
<dbReference type="SMART" id="SM00065">
    <property type="entry name" value="GAF"/>
    <property type="match status" value="1"/>
</dbReference>
<dbReference type="SUPFAM" id="SSF55781">
    <property type="entry name" value="GAF domain-like"/>
    <property type="match status" value="1"/>
</dbReference>
<dbReference type="EMBL" id="JBHTNU010000005">
    <property type="protein sequence ID" value="MFD1426633.1"/>
    <property type="molecule type" value="Genomic_DNA"/>
</dbReference>
<protein>
    <submittedName>
        <fullName evidence="3">GAF domain-containing protein</fullName>
    </submittedName>
</protein>
<evidence type="ECO:0000313" key="3">
    <source>
        <dbReference type="EMBL" id="MFD1426633.1"/>
    </source>
</evidence>
<organism evidence="3 4">
    <name type="scientific">Kroppenstedtia sanguinis</name>
    <dbReference type="NCBI Taxonomy" id="1380684"/>
    <lineage>
        <taxon>Bacteria</taxon>
        <taxon>Bacillati</taxon>
        <taxon>Bacillota</taxon>
        <taxon>Bacilli</taxon>
        <taxon>Bacillales</taxon>
        <taxon>Thermoactinomycetaceae</taxon>
        <taxon>Kroppenstedtia</taxon>
    </lineage>
</organism>
<keyword evidence="4" id="KW-1185">Reference proteome</keyword>
<dbReference type="Proteomes" id="UP001597282">
    <property type="component" value="Unassembled WGS sequence"/>
</dbReference>
<dbReference type="Gene3D" id="3.30.450.40">
    <property type="match status" value="1"/>
</dbReference>
<accession>A0ABW4C937</accession>